<accession>A0ABD1YQA0</accession>
<protein>
    <submittedName>
        <fullName evidence="1">Uncharacterized protein</fullName>
    </submittedName>
</protein>
<dbReference type="Proteomes" id="UP001605036">
    <property type="component" value="Unassembled WGS sequence"/>
</dbReference>
<dbReference type="EMBL" id="JBHFFA010000003">
    <property type="protein sequence ID" value="KAL2632820.1"/>
    <property type="molecule type" value="Genomic_DNA"/>
</dbReference>
<reference evidence="1 2" key="1">
    <citation type="submission" date="2024-09" db="EMBL/GenBank/DDBJ databases">
        <title>Chromosome-scale assembly of Riccia fluitans.</title>
        <authorList>
            <person name="Paukszto L."/>
            <person name="Sawicki J."/>
            <person name="Karawczyk K."/>
            <person name="Piernik-Szablinska J."/>
            <person name="Szczecinska M."/>
            <person name="Mazdziarz M."/>
        </authorList>
    </citation>
    <scope>NUCLEOTIDE SEQUENCE [LARGE SCALE GENOMIC DNA]</scope>
    <source>
        <strain evidence="1">Rf_01</strain>
        <tissue evidence="1">Aerial parts of the thallus</tissue>
    </source>
</reference>
<proteinExistence type="predicted"/>
<evidence type="ECO:0000313" key="1">
    <source>
        <dbReference type="EMBL" id="KAL2632820.1"/>
    </source>
</evidence>
<comment type="caution">
    <text evidence="1">The sequence shown here is derived from an EMBL/GenBank/DDBJ whole genome shotgun (WGS) entry which is preliminary data.</text>
</comment>
<keyword evidence="2" id="KW-1185">Reference proteome</keyword>
<evidence type="ECO:0000313" key="2">
    <source>
        <dbReference type="Proteomes" id="UP001605036"/>
    </source>
</evidence>
<organism evidence="1 2">
    <name type="scientific">Riccia fluitans</name>
    <dbReference type="NCBI Taxonomy" id="41844"/>
    <lineage>
        <taxon>Eukaryota</taxon>
        <taxon>Viridiplantae</taxon>
        <taxon>Streptophyta</taxon>
        <taxon>Embryophyta</taxon>
        <taxon>Marchantiophyta</taxon>
        <taxon>Marchantiopsida</taxon>
        <taxon>Marchantiidae</taxon>
        <taxon>Marchantiales</taxon>
        <taxon>Ricciaceae</taxon>
        <taxon>Riccia</taxon>
    </lineage>
</organism>
<name>A0ABD1YQA0_9MARC</name>
<sequence>MVSEASSARAAGKIFTSQLDSVETIMQGGRTLLVAHGWDLVDIPGSVSAVMFACLDHKLSLVNMHRNVPATHNKLVLFLSLMHFMTRLLLGMDTWVTKACKKATCPEFSQAIGDQKVQCKVVFLATVPS</sequence>
<gene>
    <name evidence="1" type="ORF">R1flu_004299</name>
</gene>
<dbReference type="AlphaFoldDB" id="A0ABD1YQA0"/>